<evidence type="ECO:0000256" key="2">
    <source>
        <dbReference type="SAM" id="Phobius"/>
    </source>
</evidence>
<dbReference type="PROSITE" id="PS50835">
    <property type="entry name" value="IG_LIKE"/>
    <property type="match status" value="2"/>
</dbReference>
<dbReference type="InterPro" id="IPR007110">
    <property type="entry name" value="Ig-like_dom"/>
</dbReference>
<evidence type="ECO:0000313" key="4">
    <source>
        <dbReference type="Ensembl" id="ENSOABP00000068329.1"/>
    </source>
</evidence>
<reference evidence="4" key="3">
    <citation type="submission" date="2025-09" db="UniProtKB">
        <authorList>
            <consortium name="Ensembl"/>
        </authorList>
    </citation>
    <scope>IDENTIFICATION</scope>
</reference>
<dbReference type="Pfam" id="PF13895">
    <property type="entry name" value="Ig_2"/>
    <property type="match status" value="1"/>
</dbReference>
<reference evidence="4" key="2">
    <citation type="submission" date="2025-08" db="UniProtKB">
        <authorList>
            <consortium name="Ensembl"/>
        </authorList>
    </citation>
    <scope>IDENTIFICATION</scope>
</reference>
<keyword evidence="2" id="KW-0472">Membrane</keyword>
<protein>
    <recommendedName>
        <fullName evidence="3">Ig-like domain-containing protein</fullName>
    </recommendedName>
</protein>
<accession>A0AAZ1XL25</accession>
<keyword evidence="2" id="KW-0812">Transmembrane</keyword>
<proteinExistence type="predicted"/>
<dbReference type="Gene3D" id="2.60.40.10">
    <property type="entry name" value="Immunoglobulins"/>
    <property type="match status" value="3"/>
</dbReference>
<dbReference type="PANTHER" id="PTHR46484:SF8">
    <property type="entry name" value="B-CELL RECEPTOR CD22-LIKE-RELATED"/>
    <property type="match status" value="1"/>
</dbReference>
<reference evidence="5" key="1">
    <citation type="submission" date="2020-03" db="EMBL/GenBank/DDBJ databases">
        <title>Evolution of repeat sequences and sex chromosomes of tilapia species revealed by chromosome-level genomes.</title>
        <authorList>
            <person name="Xu L."/>
            <person name="Tao W."/>
            <person name="Wang D."/>
            <person name="Zhou Q."/>
        </authorList>
    </citation>
    <scope>NUCLEOTIDE SEQUENCE [LARGE SCALE GENOMIC DNA]</scope>
    <source>
        <strain evidence="5">Israel</strain>
    </source>
</reference>
<sequence>MVHCNCAKTPSFRCEITRSVGKEFVNMVAVSMLSVLLFVSGAFADCPNKDPDLFITAPKKLKALSGSCLQIPCSFRPKEEQKFDSTRKIFGVWIKNDSKFDKNPNNVIFNSNGQVSIYPMSITGNLSQRDCTTLFSNLTTNYTDTYFFRVESEPFKATAACDPLQITVRDSPWRPNITIPGDLKEKQSVTITCSALTPCPHSPPQLTWNLQQDSHNKIEKNTDGNFTTKIQQTITLSDTHDGKKISCSARYPVNQGKDTKTAETEETLSVSCKTIRVCFLDPVNTSLLMGSPLFIILFRMNNGDLCQSFSPDAPKDTSASISPSGLVSAGSWVKLTCSSRAKPPVSSFTWFNKSKDGAVKVSEGEIYSINGTDGGVYYCVATNDLGNQTSAEIHLNISGTDTWWAAVGGIIGIITLICLVFILWRLKSVKHGASDQTQSLSLQEAARTAENEDIRYGEIDFSKQRPRPSLDPLQESTQQQDLVYSQVKVCKTQSRDRPSQTADGPECVYAQVQKK</sequence>
<evidence type="ECO:0000256" key="1">
    <source>
        <dbReference type="SAM" id="MobiDB-lite"/>
    </source>
</evidence>
<feature type="transmembrane region" description="Helical" evidence="2">
    <location>
        <begin position="403"/>
        <end position="424"/>
    </location>
</feature>
<evidence type="ECO:0000313" key="5">
    <source>
        <dbReference type="Proteomes" id="UP000472276"/>
    </source>
</evidence>
<evidence type="ECO:0000259" key="3">
    <source>
        <dbReference type="PROSITE" id="PS50835"/>
    </source>
</evidence>
<dbReference type="SUPFAM" id="SSF48726">
    <property type="entry name" value="Immunoglobulin"/>
    <property type="match status" value="2"/>
</dbReference>
<feature type="region of interest" description="Disordered" evidence="1">
    <location>
        <begin position="456"/>
        <end position="480"/>
    </location>
</feature>
<dbReference type="InterPro" id="IPR013783">
    <property type="entry name" value="Ig-like_fold"/>
</dbReference>
<name>A0AAZ1XL25_OREAU</name>
<feature type="domain" description="Ig-like" evidence="3">
    <location>
        <begin position="314"/>
        <end position="398"/>
    </location>
</feature>
<dbReference type="PANTHER" id="PTHR46484">
    <property type="entry name" value="SI:CH211-171H4.5-RELATED"/>
    <property type="match status" value="1"/>
</dbReference>
<dbReference type="Ensembl" id="ENSOABT00000062209.1">
    <property type="protein sequence ID" value="ENSOABP00000068329.1"/>
    <property type="gene ID" value="ENSOABG00000032411.1"/>
</dbReference>
<dbReference type="SMART" id="SM00409">
    <property type="entry name" value="IG"/>
    <property type="match status" value="3"/>
</dbReference>
<organism evidence="4 5">
    <name type="scientific">Oreochromis aureus</name>
    <name type="common">Israeli tilapia</name>
    <name type="synonym">Chromis aureus</name>
    <dbReference type="NCBI Taxonomy" id="47969"/>
    <lineage>
        <taxon>Eukaryota</taxon>
        <taxon>Metazoa</taxon>
        <taxon>Chordata</taxon>
        <taxon>Craniata</taxon>
        <taxon>Vertebrata</taxon>
        <taxon>Euteleostomi</taxon>
        <taxon>Actinopterygii</taxon>
        <taxon>Neopterygii</taxon>
        <taxon>Teleostei</taxon>
        <taxon>Neoteleostei</taxon>
        <taxon>Acanthomorphata</taxon>
        <taxon>Ovalentaria</taxon>
        <taxon>Cichlomorphae</taxon>
        <taxon>Cichliformes</taxon>
        <taxon>Cichlidae</taxon>
        <taxon>African cichlids</taxon>
        <taxon>Pseudocrenilabrinae</taxon>
        <taxon>Oreochromini</taxon>
        <taxon>Oreochromis</taxon>
    </lineage>
</organism>
<feature type="domain" description="Ig-like" evidence="3">
    <location>
        <begin position="175"/>
        <end position="269"/>
    </location>
</feature>
<dbReference type="AlphaFoldDB" id="A0AAZ1XL25"/>
<dbReference type="InterPro" id="IPR036179">
    <property type="entry name" value="Ig-like_dom_sf"/>
</dbReference>
<dbReference type="Proteomes" id="UP000472276">
    <property type="component" value="Unassembled WGS sequence"/>
</dbReference>
<keyword evidence="5" id="KW-1185">Reference proteome</keyword>
<feature type="region of interest" description="Disordered" evidence="1">
    <location>
        <begin position="493"/>
        <end position="515"/>
    </location>
</feature>
<dbReference type="InterPro" id="IPR003599">
    <property type="entry name" value="Ig_sub"/>
</dbReference>
<keyword evidence="2" id="KW-1133">Transmembrane helix</keyword>
<gene>
    <name evidence="4" type="primary">SCEL</name>
</gene>